<keyword evidence="2" id="KW-0378">Hydrolase</keyword>
<dbReference type="Pfam" id="PF13483">
    <property type="entry name" value="Lactamase_B_3"/>
    <property type="match status" value="1"/>
</dbReference>
<dbReference type="SUPFAM" id="SSF56281">
    <property type="entry name" value="Metallo-hydrolase/oxidoreductase"/>
    <property type="match status" value="1"/>
</dbReference>
<gene>
    <name evidence="2" type="ORF">CWM47_28435</name>
</gene>
<dbReference type="InterPro" id="IPR036866">
    <property type="entry name" value="RibonucZ/Hydroxyglut_hydro"/>
</dbReference>
<dbReference type="OrthoDB" id="9789133at2"/>
<organism evidence="2 3">
    <name type="scientific">Spirosoma pollinicola</name>
    <dbReference type="NCBI Taxonomy" id="2057025"/>
    <lineage>
        <taxon>Bacteria</taxon>
        <taxon>Pseudomonadati</taxon>
        <taxon>Bacteroidota</taxon>
        <taxon>Cytophagia</taxon>
        <taxon>Cytophagales</taxon>
        <taxon>Cytophagaceae</taxon>
        <taxon>Spirosoma</taxon>
    </lineage>
</organism>
<proteinExistence type="predicted"/>
<dbReference type="SMART" id="SM00849">
    <property type="entry name" value="Lactamase_B"/>
    <property type="match status" value="1"/>
</dbReference>
<evidence type="ECO:0000313" key="2">
    <source>
        <dbReference type="EMBL" id="AUD05428.1"/>
    </source>
</evidence>
<dbReference type="PANTHER" id="PTHR43546">
    <property type="entry name" value="UPF0173 METAL-DEPENDENT HYDROLASE MJ1163-RELATED"/>
    <property type="match status" value="1"/>
</dbReference>
<evidence type="ECO:0000259" key="1">
    <source>
        <dbReference type="SMART" id="SM00849"/>
    </source>
</evidence>
<evidence type="ECO:0000313" key="3">
    <source>
        <dbReference type="Proteomes" id="UP000232883"/>
    </source>
</evidence>
<dbReference type="PANTHER" id="PTHR43546:SF3">
    <property type="entry name" value="UPF0173 METAL-DEPENDENT HYDROLASE MJ1163"/>
    <property type="match status" value="1"/>
</dbReference>
<keyword evidence="3" id="KW-1185">Reference proteome</keyword>
<dbReference type="Gene3D" id="3.60.15.10">
    <property type="entry name" value="Ribonuclease Z/Hydroxyacylglutathione hydrolase-like"/>
    <property type="match status" value="1"/>
</dbReference>
<sequence>MKITKYIHSCLLLEKDGQQLLFDPGKFSFIEGLVKPETFRHVAQVIITHDHPDHLDVDILKQIVNLSGAQVFSTQEVADKLHPQAIPVRVIEEGTLQLGPFTLQAIPVPHEPVLDDHLPKMFAFIIDNQVLNPADSFSPILLNYKGIELLVLPVMAPFLTELMVADFAKQMQPKQILPVHDGYAKSFFLQQRYETYGPYVEKLGIQFHYLTEPGQAVIL</sequence>
<dbReference type="KEGG" id="spir:CWM47_28435"/>
<dbReference type="GO" id="GO:0016787">
    <property type="term" value="F:hydrolase activity"/>
    <property type="evidence" value="ECO:0007669"/>
    <property type="project" value="UniProtKB-KW"/>
</dbReference>
<dbReference type="InterPro" id="IPR001279">
    <property type="entry name" value="Metallo-B-lactamas"/>
</dbReference>
<dbReference type="InterPro" id="IPR050114">
    <property type="entry name" value="UPF0173_UPF0282_UlaG_hydrolase"/>
</dbReference>
<dbReference type="EMBL" id="CP025096">
    <property type="protein sequence ID" value="AUD05428.1"/>
    <property type="molecule type" value="Genomic_DNA"/>
</dbReference>
<accession>A0A2K8Z6G1</accession>
<dbReference type="Proteomes" id="UP000232883">
    <property type="component" value="Chromosome"/>
</dbReference>
<feature type="domain" description="Metallo-beta-lactamase" evidence="1">
    <location>
        <begin position="7"/>
        <end position="180"/>
    </location>
</feature>
<name>A0A2K8Z6G1_9BACT</name>
<reference evidence="2 3" key="1">
    <citation type="submission" date="2017-11" db="EMBL/GenBank/DDBJ databases">
        <title>Taxonomic description and genome sequences of Spirosoma HA7 sp. nov., isolated from pollen microhabitat of Corylus avellana.</title>
        <authorList>
            <person name="Ambika Manirajan B."/>
            <person name="Suarez C."/>
            <person name="Ratering S."/>
            <person name="Geissler-Plaum R."/>
            <person name="Cardinale M."/>
            <person name="Sylvia S."/>
        </authorList>
    </citation>
    <scope>NUCLEOTIDE SEQUENCE [LARGE SCALE GENOMIC DNA]</scope>
    <source>
        <strain evidence="2 3">HA7</strain>
    </source>
</reference>
<dbReference type="AlphaFoldDB" id="A0A2K8Z6G1"/>
<protein>
    <submittedName>
        <fullName evidence="2">MBL fold metallo-hydrolase</fullName>
    </submittedName>
</protein>
<dbReference type="RefSeq" id="WP_100991982.1">
    <property type="nucleotide sequence ID" value="NZ_CP025096.1"/>
</dbReference>